<evidence type="ECO:0000313" key="5">
    <source>
        <dbReference type="Proteomes" id="UP000266389"/>
    </source>
</evidence>
<organism evidence="4 5">
    <name type="scientific">Candidatus Thermochlorobacter aerophilus</name>
    <dbReference type="NCBI Taxonomy" id="1868324"/>
    <lineage>
        <taxon>Bacteria</taxon>
        <taxon>Pseudomonadati</taxon>
        <taxon>Chlorobiota</taxon>
        <taxon>Chlorobiia</taxon>
        <taxon>Chlorobiales</taxon>
        <taxon>Candidatus Thermochlorobacteriaceae</taxon>
        <taxon>Candidatus Thermochlorobacter</taxon>
    </lineage>
</organism>
<dbReference type="Gene3D" id="3.40.1190.20">
    <property type="match status" value="1"/>
</dbReference>
<protein>
    <submittedName>
        <fullName evidence="4">Sugar kinase</fullName>
    </submittedName>
</protein>
<dbReference type="PANTHER" id="PTHR10584">
    <property type="entry name" value="SUGAR KINASE"/>
    <property type="match status" value="1"/>
</dbReference>
<evidence type="ECO:0000313" key="4">
    <source>
        <dbReference type="EMBL" id="RFM25234.1"/>
    </source>
</evidence>
<dbReference type="InterPro" id="IPR011611">
    <property type="entry name" value="PfkB_dom"/>
</dbReference>
<gene>
    <name evidence="4" type="ORF">D0433_01010</name>
</gene>
<evidence type="ECO:0000259" key="3">
    <source>
        <dbReference type="Pfam" id="PF00294"/>
    </source>
</evidence>
<dbReference type="GO" id="GO:0016301">
    <property type="term" value="F:kinase activity"/>
    <property type="evidence" value="ECO:0007669"/>
    <property type="project" value="UniProtKB-KW"/>
</dbReference>
<dbReference type="SUPFAM" id="SSF53613">
    <property type="entry name" value="Ribokinase-like"/>
    <property type="match status" value="1"/>
</dbReference>
<dbReference type="EMBL" id="PHFL01000007">
    <property type="protein sequence ID" value="RFM25234.1"/>
    <property type="molecule type" value="Genomic_DNA"/>
</dbReference>
<sequence length="303" mass="33788">MSLLVVGSLAFDDLETPFGSSKNTLGGSATYIALAASFFIDEIHMVGVVGEDFGEDNLNLFRERNIDLGGVKVVPNGKTFRWAGRYHYDMNTRDTIETQLNVLADFDAVIPHQYQQAKYVCLGNIDPVLQKKVLSQVSRPKLVVCDTMNFWIEGKPKELQETLQLVDVFIINDSEARLLAKEPNLIKCARLIREMGPKTLIIKKGEHGALLFTDNGVFSAPAYPLEFIYDPTGAGDTFAGGFTGYLAKVGEINEMTLRKAVLYGSTMASFCVERFGAERLFELSPLEITDRYQSFLELSRIEE</sequence>
<dbReference type="InterPro" id="IPR029056">
    <property type="entry name" value="Ribokinase-like"/>
</dbReference>
<accession>A0A395M5K7</accession>
<dbReference type="PROSITE" id="PS00584">
    <property type="entry name" value="PFKB_KINASES_2"/>
    <property type="match status" value="1"/>
</dbReference>
<dbReference type="GO" id="GO:0005829">
    <property type="term" value="C:cytosol"/>
    <property type="evidence" value="ECO:0007669"/>
    <property type="project" value="TreeGrafter"/>
</dbReference>
<evidence type="ECO:0000256" key="2">
    <source>
        <dbReference type="ARBA" id="ARBA00022777"/>
    </source>
</evidence>
<feature type="domain" description="Carbohydrate kinase PfkB" evidence="3">
    <location>
        <begin position="19"/>
        <end position="278"/>
    </location>
</feature>
<evidence type="ECO:0000256" key="1">
    <source>
        <dbReference type="ARBA" id="ARBA00022679"/>
    </source>
</evidence>
<keyword evidence="2 4" id="KW-0418">Kinase</keyword>
<dbReference type="AlphaFoldDB" id="A0A395M5K7"/>
<dbReference type="PANTHER" id="PTHR10584:SF166">
    <property type="entry name" value="RIBOKINASE"/>
    <property type="match status" value="1"/>
</dbReference>
<comment type="caution">
    <text evidence="4">The sequence shown here is derived from an EMBL/GenBank/DDBJ whole genome shotgun (WGS) entry which is preliminary data.</text>
</comment>
<proteinExistence type="predicted"/>
<dbReference type="Proteomes" id="UP000266389">
    <property type="component" value="Unassembled WGS sequence"/>
</dbReference>
<dbReference type="Pfam" id="PF00294">
    <property type="entry name" value="PfkB"/>
    <property type="match status" value="1"/>
</dbReference>
<keyword evidence="1" id="KW-0808">Transferase</keyword>
<reference evidence="4 5" key="1">
    <citation type="journal article" date="2011" name="ISME J.">
        <title>Community ecology of hot spring cyanobacterial mats: predominant populations and their functional potential.</title>
        <authorList>
            <person name="Klatt C.G."/>
            <person name="Wood J.M."/>
            <person name="Rusch D.B."/>
            <person name="Bateson M.M."/>
            <person name="Hamamura N."/>
            <person name="Heidelberg J.F."/>
            <person name="Grossman A.R."/>
            <person name="Bhaya D."/>
            <person name="Cohan F.M."/>
            <person name="Kuhl M."/>
            <person name="Bryant D.A."/>
            <person name="Ward D.M."/>
        </authorList>
    </citation>
    <scope>NUCLEOTIDE SEQUENCE [LARGE SCALE GENOMIC DNA]</scope>
    <source>
        <strain evidence="4">OS</strain>
    </source>
</reference>
<name>A0A395M5K7_9BACT</name>
<dbReference type="InterPro" id="IPR002173">
    <property type="entry name" value="Carboh/pur_kinase_PfkB_CS"/>
</dbReference>